<evidence type="ECO:0000313" key="2">
    <source>
        <dbReference type="Proteomes" id="UP000322234"/>
    </source>
</evidence>
<evidence type="ECO:0000313" key="1">
    <source>
        <dbReference type="EMBL" id="MXQ87436.1"/>
    </source>
</evidence>
<organism evidence="1 2">
    <name type="scientific">Bos mutus</name>
    <name type="common">wild yak</name>
    <dbReference type="NCBI Taxonomy" id="72004"/>
    <lineage>
        <taxon>Eukaryota</taxon>
        <taxon>Metazoa</taxon>
        <taxon>Chordata</taxon>
        <taxon>Craniata</taxon>
        <taxon>Vertebrata</taxon>
        <taxon>Euteleostomi</taxon>
        <taxon>Mammalia</taxon>
        <taxon>Eutheria</taxon>
        <taxon>Laurasiatheria</taxon>
        <taxon>Artiodactyla</taxon>
        <taxon>Ruminantia</taxon>
        <taxon>Pecora</taxon>
        <taxon>Bovidae</taxon>
        <taxon>Bovinae</taxon>
        <taxon>Bos</taxon>
    </lineage>
</organism>
<accession>A0A6B0RHD0</accession>
<dbReference type="AlphaFoldDB" id="A0A6B0RHD0"/>
<dbReference type="Proteomes" id="UP000322234">
    <property type="component" value="Unassembled WGS sequence"/>
</dbReference>
<keyword evidence="2" id="KW-1185">Reference proteome</keyword>
<proteinExistence type="predicted"/>
<name>A0A6B0RHD0_9CETA</name>
<gene>
    <name evidence="1" type="ORF">E5288_WYG000026</name>
</gene>
<comment type="caution">
    <text evidence="1">The sequence shown here is derived from an EMBL/GenBank/DDBJ whole genome shotgun (WGS) entry which is preliminary data.</text>
</comment>
<sequence length="147" mass="16202">MAARRRGGVDAPTPRLCGAGSLPARHQGLVRTRVWTSGCRGLSEDPPPTPSCQETADNDRPLWGFQSLPTHSFVPLSLQRMELLAGTEQPYLRVSYTRGSSDNFPDPVFPESLSPALLYGFGFCHRRMSGLPGGNYRLLRLTLKLHP</sequence>
<dbReference type="EMBL" id="VBQZ03000038">
    <property type="protein sequence ID" value="MXQ87436.1"/>
    <property type="molecule type" value="Genomic_DNA"/>
</dbReference>
<reference evidence="1" key="1">
    <citation type="submission" date="2019-10" db="EMBL/GenBank/DDBJ databases">
        <title>The sequence and de novo assembly of the wild yak genome.</title>
        <authorList>
            <person name="Liu Y."/>
        </authorList>
    </citation>
    <scope>NUCLEOTIDE SEQUENCE [LARGE SCALE GENOMIC DNA]</scope>
    <source>
        <strain evidence="1">WY2019</strain>
    </source>
</reference>
<protein>
    <submittedName>
        <fullName evidence="1">Uncharacterized protein</fullName>
    </submittedName>
</protein>